<evidence type="ECO:0000256" key="1">
    <source>
        <dbReference type="ARBA" id="ARBA00009437"/>
    </source>
</evidence>
<dbReference type="PROSITE" id="PS50931">
    <property type="entry name" value="HTH_LYSR"/>
    <property type="match status" value="1"/>
</dbReference>
<dbReference type="Proteomes" id="UP001293718">
    <property type="component" value="Unassembled WGS sequence"/>
</dbReference>
<dbReference type="InterPro" id="IPR036390">
    <property type="entry name" value="WH_DNA-bd_sf"/>
</dbReference>
<evidence type="ECO:0000313" key="6">
    <source>
        <dbReference type="EMBL" id="MDZ5456258.1"/>
    </source>
</evidence>
<name>A0ABU5IE63_9BURK</name>
<dbReference type="RefSeq" id="WP_322464869.1">
    <property type="nucleotide sequence ID" value="NZ_JAXOJX010000007.1"/>
</dbReference>
<dbReference type="SUPFAM" id="SSF53850">
    <property type="entry name" value="Periplasmic binding protein-like II"/>
    <property type="match status" value="1"/>
</dbReference>
<dbReference type="Pfam" id="PF03466">
    <property type="entry name" value="LysR_substrate"/>
    <property type="match status" value="1"/>
</dbReference>
<dbReference type="PRINTS" id="PR00039">
    <property type="entry name" value="HTHLYSR"/>
</dbReference>
<dbReference type="InterPro" id="IPR036388">
    <property type="entry name" value="WH-like_DNA-bd_sf"/>
</dbReference>
<dbReference type="InterPro" id="IPR005119">
    <property type="entry name" value="LysR_subst-bd"/>
</dbReference>
<dbReference type="SUPFAM" id="SSF46785">
    <property type="entry name" value="Winged helix' DNA-binding domain"/>
    <property type="match status" value="1"/>
</dbReference>
<organism evidence="6 7">
    <name type="scientific">Azohydromonas lata</name>
    <dbReference type="NCBI Taxonomy" id="45677"/>
    <lineage>
        <taxon>Bacteria</taxon>
        <taxon>Pseudomonadati</taxon>
        <taxon>Pseudomonadota</taxon>
        <taxon>Betaproteobacteria</taxon>
        <taxon>Burkholderiales</taxon>
        <taxon>Sphaerotilaceae</taxon>
        <taxon>Azohydromonas</taxon>
    </lineage>
</organism>
<keyword evidence="7" id="KW-1185">Reference proteome</keyword>
<gene>
    <name evidence="6" type="ORF">SM757_06695</name>
</gene>
<dbReference type="PANTHER" id="PTHR30346">
    <property type="entry name" value="TRANSCRIPTIONAL DUAL REGULATOR HCAR-RELATED"/>
    <property type="match status" value="1"/>
</dbReference>
<keyword evidence="4" id="KW-0804">Transcription</keyword>
<evidence type="ECO:0000256" key="2">
    <source>
        <dbReference type="ARBA" id="ARBA00023015"/>
    </source>
</evidence>
<comment type="similarity">
    <text evidence="1">Belongs to the LysR transcriptional regulatory family.</text>
</comment>
<accession>A0ABU5IE63</accession>
<evidence type="ECO:0000313" key="7">
    <source>
        <dbReference type="Proteomes" id="UP001293718"/>
    </source>
</evidence>
<evidence type="ECO:0000256" key="3">
    <source>
        <dbReference type="ARBA" id="ARBA00023125"/>
    </source>
</evidence>
<evidence type="ECO:0000259" key="5">
    <source>
        <dbReference type="PROSITE" id="PS50931"/>
    </source>
</evidence>
<dbReference type="Pfam" id="PF00126">
    <property type="entry name" value="HTH_1"/>
    <property type="match status" value="1"/>
</dbReference>
<dbReference type="Gene3D" id="1.10.10.10">
    <property type="entry name" value="Winged helix-like DNA-binding domain superfamily/Winged helix DNA-binding domain"/>
    <property type="match status" value="1"/>
</dbReference>
<protein>
    <submittedName>
        <fullName evidence="6">LysR family transcriptional regulator</fullName>
    </submittedName>
</protein>
<dbReference type="PANTHER" id="PTHR30346:SF17">
    <property type="entry name" value="LYSR FAMILY TRANSCRIPTIONAL REGULATOR"/>
    <property type="match status" value="1"/>
</dbReference>
<dbReference type="CDD" id="cd08414">
    <property type="entry name" value="PBP2_LTTR_aromatics_like"/>
    <property type="match status" value="1"/>
</dbReference>
<dbReference type="Gene3D" id="3.40.190.10">
    <property type="entry name" value="Periplasmic binding protein-like II"/>
    <property type="match status" value="2"/>
</dbReference>
<dbReference type="EMBL" id="JAXOJX010000007">
    <property type="protein sequence ID" value="MDZ5456258.1"/>
    <property type="molecule type" value="Genomic_DNA"/>
</dbReference>
<comment type="caution">
    <text evidence="6">The sequence shown here is derived from an EMBL/GenBank/DDBJ whole genome shotgun (WGS) entry which is preliminary data.</text>
</comment>
<sequence>MNGPLDSRALRLFVAVARTLNFRQAAEMLHLSQPPLSRAIRELELRLGVGLFERNTRSVALTAAGALLLPRAEHILRLLDEAHTAVTAAHGATTLRIGLTTALEPPWFDGLGERLQAQWPQAHVELCFASSPQLVRQVRSGRLQAAFIALPTESQGLQVEELERYALYAALPCAHPLARHKRLRLAQLSQQTLFWFERRRQPAFHDHCQAVFKRSGLQARQWLTEAMEHHVLLAEVAAGKGIALLPSTFRALRRQGVAYRPLAEGLELSVGIGLCLPPTGSALRGPLRSASGLPQSRLAQSET</sequence>
<evidence type="ECO:0000256" key="4">
    <source>
        <dbReference type="ARBA" id="ARBA00023163"/>
    </source>
</evidence>
<keyword evidence="3" id="KW-0238">DNA-binding</keyword>
<reference evidence="6 7" key="1">
    <citation type="submission" date="2023-11" db="EMBL/GenBank/DDBJ databases">
        <title>Draft genome of Azohydromonas lata strain H1 (DSM1123), a polyhydroxyalkanoate producer.</title>
        <authorList>
            <person name="Traversa D."/>
            <person name="D'Addabbo P."/>
            <person name="Pazzani C."/>
            <person name="Manzari C."/>
            <person name="Chiara M."/>
            <person name="Scrascia M."/>
        </authorList>
    </citation>
    <scope>NUCLEOTIDE SEQUENCE [LARGE SCALE GENOMIC DNA]</scope>
    <source>
        <strain evidence="6 7">H1</strain>
    </source>
</reference>
<proteinExistence type="inferred from homology"/>
<dbReference type="InterPro" id="IPR000847">
    <property type="entry name" value="LysR_HTH_N"/>
</dbReference>
<feature type="domain" description="HTH lysR-type" evidence="5">
    <location>
        <begin position="5"/>
        <end position="62"/>
    </location>
</feature>
<keyword evidence="2" id="KW-0805">Transcription regulation</keyword>